<organism evidence="2">
    <name type="scientific">freshwater metagenome</name>
    <dbReference type="NCBI Taxonomy" id="449393"/>
    <lineage>
        <taxon>unclassified sequences</taxon>
        <taxon>metagenomes</taxon>
        <taxon>ecological metagenomes</taxon>
    </lineage>
</organism>
<evidence type="ECO:0000313" key="4">
    <source>
        <dbReference type="EMBL" id="CAB4951581.1"/>
    </source>
</evidence>
<protein>
    <submittedName>
        <fullName evidence="2">Unannotated protein</fullName>
    </submittedName>
</protein>
<dbReference type="EMBL" id="CAFBIY010000062">
    <property type="protein sequence ID" value="CAB4850722.1"/>
    <property type="molecule type" value="Genomic_DNA"/>
</dbReference>
<dbReference type="EMBL" id="CAEZYF010000016">
    <property type="protein sequence ID" value="CAB4734199.1"/>
    <property type="molecule type" value="Genomic_DNA"/>
</dbReference>
<evidence type="ECO:0000313" key="1">
    <source>
        <dbReference type="EMBL" id="CAB4364575.1"/>
    </source>
</evidence>
<proteinExistence type="predicted"/>
<sequence length="90" mass="9993">MPRSIQDVLDHADELAKRFENFDPDHADEIPVEEYLLQRAVVARARSEQQLIDTVLNARTAGLSWQKIGTLLGTSAQAAQQRYGTAVEAS</sequence>
<accession>A0A6J6SJ10</accession>
<evidence type="ECO:0000313" key="3">
    <source>
        <dbReference type="EMBL" id="CAB4850722.1"/>
    </source>
</evidence>
<dbReference type="EMBL" id="CAFBMT010000024">
    <property type="protein sequence ID" value="CAB4951581.1"/>
    <property type="molecule type" value="Genomic_DNA"/>
</dbReference>
<evidence type="ECO:0000313" key="2">
    <source>
        <dbReference type="EMBL" id="CAB4734199.1"/>
    </source>
</evidence>
<dbReference type="AlphaFoldDB" id="A0A6J6SJ10"/>
<reference evidence="2" key="1">
    <citation type="submission" date="2020-05" db="EMBL/GenBank/DDBJ databases">
        <authorList>
            <person name="Chiriac C."/>
            <person name="Salcher M."/>
            <person name="Ghai R."/>
            <person name="Kavagutti S V."/>
        </authorList>
    </citation>
    <scope>NUCLEOTIDE SEQUENCE</scope>
</reference>
<gene>
    <name evidence="2" type="ORF">UFOPK2656_02351</name>
    <name evidence="3" type="ORF">UFOPK3267_01284</name>
    <name evidence="4" type="ORF">UFOPK3651_02890</name>
    <name evidence="1" type="ORF">UFOPK4189_02334</name>
</gene>
<dbReference type="EMBL" id="CAESGF010000015">
    <property type="protein sequence ID" value="CAB4364575.1"/>
    <property type="molecule type" value="Genomic_DNA"/>
</dbReference>
<name>A0A6J6SJ10_9ZZZZ</name>